<dbReference type="Pfam" id="PF09335">
    <property type="entry name" value="VTT_dom"/>
    <property type="match status" value="1"/>
</dbReference>
<feature type="transmembrane region" description="Helical" evidence="6">
    <location>
        <begin position="161"/>
        <end position="184"/>
    </location>
</feature>
<dbReference type="EMBL" id="FOZM01000005">
    <property type="protein sequence ID" value="SFS22373.1"/>
    <property type="molecule type" value="Genomic_DNA"/>
</dbReference>
<reference evidence="8 9" key="1">
    <citation type="submission" date="2016-10" db="EMBL/GenBank/DDBJ databases">
        <authorList>
            <person name="de Groot N.N."/>
        </authorList>
    </citation>
    <scope>NUCLEOTIDE SEQUENCE [LARGE SCALE GENOMIC DNA]</scope>
    <source>
        <strain evidence="8 9">DSM 29433</strain>
    </source>
</reference>
<dbReference type="GO" id="GO:0005886">
    <property type="term" value="C:plasma membrane"/>
    <property type="evidence" value="ECO:0007669"/>
    <property type="project" value="UniProtKB-SubCell"/>
</dbReference>
<keyword evidence="4 6" id="KW-1133">Transmembrane helix</keyword>
<comment type="subcellular location">
    <subcellularLocation>
        <location evidence="1 6">Cell membrane</location>
        <topology evidence="1 6">Multi-pass membrane protein</topology>
    </subcellularLocation>
</comment>
<feature type="transmembrane region" description="Helical" evidence="6">
    <location>
        <begin position="12"/>
        <end position="32"/>
    </location>
</feature>
<dbReference type="PANTHER" id="PTHR12677">
    <property type="entry name" value="GOLGI APPARATUS MEMBRANE PROTEIN TVP38-RELATED"/>
    <property type="match status" value="1"/>
</dbReference>
<evidence type="ECO:0000256" key="4">
    <source>
        <dbReference type="ARBA" id="ARBA00022989"/>
    </source>
</evidence>
<dbReference type="InterPro" id="IPR032816">
    <property type="entry name" value="VTT_dom"/>
</dbReference>
<gene>
    <name evidence="8" type="ORF">SAMN05444714_3270</name>
</gene>
<keyword evidence="9" id="KW-1185">Reference proteome</keyword>
<accession>A0A1I6N350</accession>
<proteinExistence type="inferred from homology"/>
<dbReference type="STRING" id="1123755.SAMN05444714_3270"/>
<evidence type="ECO:0000313" key="8">
    <source>
        <dbReference type="EMBL" id="SFS22373.1"/>
    </source>
</evidence>
<name>A0A1I6N350_9RHOB</name>
<sequence>MRSRTDRLRNVGFGILIMGAIAAIGSWVLGYMPEISRETIESWIAAAGPWGPLLIIVLMMVAVVASPIPSAPVALVSGAAFGHVAGAIYVAIGSELGALMAFLIARYLARDQVESWLGEKANYGLLGSQNWLMLTVFGSRLLPFISFDAMSYAAGLSRLHLWRFLVATLVGILPASFVLAHFGAEAMSGEFGRAEWIVLGLGLMTATPLIIGALWHRTGRAKVS</sequence>
<evidence type="ECO:0000313" key="9">
    <source>
        <dbReference type="Proteomes" id="UP000198926"/>
    </source>
</evidence>
<feature type="transmembrane region" description="Helical" evidence="6">
    <location>
        <begin position="52"/>
        <end position="75"/>
    </location>
</feature>
<keyword evidence="3 6" id="KW-0812">Transmembrane</keyword>
<evidence type="ECO:0000256" key="1">
    <source>
        <dbReference type="ARBA" id="ARBA00004651"/>
    </source>
</evidence>
<dbReference type="InterPro" id="IPR015414">
    <property type="entry name" value="TMEM64"/>
</dbReference>
<keyword evidence="2 6" id="KW-1003">Cell membrane</keyword>
<evidence type="ECO:0000256" key="2">
    <source>
        <dbReference type="ARBA" id="ARBA00022475"/>
    </source>
</evidence>
<evidence type="ECO:0000259" key="7">
    <source>
        <dbReference type="Pfam" id="PF09335"/>
    </source>
</evidence>
<dbReference type="Proteomes" id="UP000198926">
    <property type="component" value="Unassembled WGS sequence"/>
</dbReference>
<organism evidence="8 9">
    <name type="scientific">Yoonia litorea</name>
    <dbReference type="NCBI Taxonomy" id="1123755"/>
    <lineage>
        <taxon>Bacteria</taxon>
        <taxon>Pseudomonadati</taxon>
        <taxon>Pseudomonadota</taxon>
        <taxon>Alphaproteobacteria</taxon>
        <taxon>Rhodobacterales</taxon>
        <taxon>Paracoccaceae</taxon>
        <taxon>Yoonia</taxon>
    </lineage>
</organism>
<feature type="transmembrane region" description="Helical" evidence="6">
    <location>
        <begin position="129"/>
        <end position="149"/>
    </location>
</feature>
<feature type="transmembrane region" description="Helical" evidence="6">
    <location>
        <begin position="196"/>
        <end position="215"/>
    </location>
</feature>
<dbReference type="AlphaFoldDB" id="A0A1I6N350"/>
<evidence type="ECO:0000256" key="6">
    <source>
        <dbReference type="RuleBase" id="RU366058"/>
    </source>
</evidence>
<dbReference type="OrthoDB" id="9812980at2"/>
<dbReference type="PANTHER" id="PTHR12677:SF59">
    <property type="entry name" value="GOLGI APPARATUS MEMBRANE PROTEIN TVP38-RELATED"/>
    <property type="match status" value="1"/>
</dbReference>
<feature type="domain" description="VTT" evidence="7">
    <location>
        <begin position="68"/>
        <end position="184"/>
    </location>
</feature>
<protein>
    <recommendedName>
        <fullName evidence="6">TVP38/TMEM64 family membrane protein</fullName>
    </recommendedName>
</protein>
<comment type="similarity">
    <text evidence="6">Belongs to the TVP38/TMEM64 family.</text>
</comment>
<evidence type="ECO:0000256" key="5">
    <source>
        <dbReference type="ARBA" id="ARBA00023136"/>
    </source>
</evidence>
<evidence type="ECO:0000256" key="3">
    <source>
        <dbReference type="ARBA" id="ARBA00022692"/>
    </source>
</evidence>
<keyword evidence="5 6" id="KW-0472">Membrane</keyword>